<evidence type="ECO:0000313" key="1">
    <source>
        <dbReference type="EMBL" id="KAK1934942.1"/>
    </source>
</evidence>
<name>A0AAD9LGU0_BABDI</name>
<gene>
    <name evidence="1" type="ORF">X943_003573</name>
</gene>
<dbReference type="EMBL" id="JAHBMH010000062">
    <property type="protein sequence ID" value="KAK1934942.1"/>
    <property type="molecule type" value="Genomic_DNA"/>
</dbReference>
<reference evidence="1" key="1">
    <citation type="journal article" date="2014" name="Nucleic Acids Res.">
        <title>The evolutionary dynamics of variant antigen genes in Babesia reveal a history of genomic innovation underlying host-parasite interaction.</title>
        <authorList>
            <person name="Jackson A.P."/>
            <person name="Otto T.D."/>
            <person name="Darby A."/>
            <person name="Ramaprasad A."/>
            <person name="Xia D."/>
            <person name="Echaide I.E."/>
            <person name="Farber M."/>
            <person name="Gahlot S."/>
            <person name="Gamble J."/>
            <person name="Gupta D."/>
            <person name="Gupta Y."/>
            <person name="Jackson L."/>
            <person name="Malandrin L."/>
            <person name="Malas T.B."/>
            <person name="Moussa E."/>
            <person name="Nair M."/>
            <person name="Reid A.J."/>
            <person name="Sanders M."/>
            <person name="Sharma J."/>
            <person name="Tracey A."/>
            <person name="Quail M.A."/>
            <person name="Weir W."/>
            <person name="Wastling J.M."/>
            <person name="Hall N."/>
            <person name="Willadsen P."/>
            <person name="Lingelbach K."/>
            <person name="Shiels B."/>
            <person name="Tait A."/>
            <person name="Berriman M."/>
            <person name="Allred D.R."/>
            <person name="Pain A."/>
        </authorList>
    </citation>
    <scope>NUCLEOTIDE SEQUENCE</scope>
    <source>
        <strain evidence="1">1802A</strain>
    </source>
</reference>
<dbReference type="Proteomes" id="UP001195914">
    <property type="component" value="Unassembled WGS sequence"/>
</dbReference>
<evidence type="ECO:0000313" key="2">
    <source>
        <dbReference type="Proteomes" id="UP001195914"/>
    </source>
</evidence>
<reference evidence="1" key="2">
    <citation type="submission" date="2021-05" db="EMBL/GenBank/DDBJ databases">
        <authorList>
            <person name="Pain A."/>
        </authorList>
    </citation>
    <scope>NUCLEOTIDE SEQUENCE</scope>
    <source>
        <strain evidence="1">1802A</strain>
    </source>
</reference>
<sequence length="142" mass="16426">MGSRTPLGDRERVAEYQSLLKLRHDTKEMQLNVVLELPAPLCHKLKVDPERREEYIDALRRYSALLSKVKEARKDPKVLLEPAQIEVDEARSTVLEKHQPIASATPPSEPNRKMFILPNNRIHLLFFRDMPQCQNSLKGSFL</sequence>
<keyword evidence="2" id="KW-1185">Reference proteome</keyword>
<proteinExistence type="predicted"/>
<accession>A0AAD9LGU0</accession>
<organism evidence="1 2">
    <name type="scientific">Babesia divergens</name>
    <dbReference type="NCBI Taxonomy" id="32595"/>
    <lineage>
        <taxon>Eukaryota</taxon>
        <taxon>Sar</taxon>
        <taxon>Alveolata</taxon>
        <taxon>Apicomplexa</taxon>
        <taxon>Aconoidasida</taxon>
        <taxon>Piroplasmida</taxon>
        <taxon>Babesiidae</taxon>
        <taxon>Babesia</taxon>
    </lineage>
</organism>
<dbReference type="AlphaFoldDB" id="A0AAD9LGU0"/>
<protein>
    <submittedName>
        <fullName evidence="1">Membrane protein</fullName>
    </submittedName>
</protein>
<comment type="caution">
    <text evidence="1">The sequence shown here is derived from an EMBL/GenBank/DDBJ whole genome shotgun (WGS) entry which is preliminary data.</text>
</comment>